<evidence type="ECO:0000256" key="1">
    <source>
        <dbReference type="SAM" id="Phobius"/>
    </source>
</evidence>
<name>A0ABW4HPN1_9BACI</name>
<keyword evidence="3" id="KW-1185">Reference proteome</keyword>
<keyword evidence="1" id="KW-0812">Transmembrane</keyword>
<dbReference type="Proteomes" id="UP001597221">
    <property type="component" value="Unassembled WGS sequence"/>
</dbReference>
<dbReference type="RefSeq" id="WP_251515030.1">
    <property type="nucleotide sequence ID" value="NZ_JAMBON010000022.1"/>
</dbReference>
<evidence type="ECO:0000313" key="2">
    <source>
        <dbReference type="EMBL" id="MFD1607553.1"/>
    </source>
</evidence>
<dbReference type="EMBL" id="JBHUDE010000039">
    <property type="protein sequence ID" value="MFD1607553.1"/>
    <property type="molecule type" value="Genomic_DNA"/>
</dbReference>
<protein>
    <submittedName>
        <fullName evidence="2">Uncharacterized protein</fullName>
    </submittedName>
</protein>
<keyword evidence="1" id="KW-0472">Membrane</keyword>
<comment type="caution">
    <text evidence="2">The sequence shown here is derived from an EMBL/GenBank/DDBJ whole genome shotgun (WGS) entry which is preliminary data.</text>
</comment>
<proteinExistence type="predicted"/>
<reference evidence="3" key="1">
    <citation type="journal article" date="2019" name="Int. J. Syst. Evol. Microbiol.">
        <title>The Global Catalogue of Microorganisms (GCM) 10K type strain sequencing project: providing services to taxonomists for standard genome sequencing and annotation.</title>
        <authorList>
            <consortium name="The Broad Institute Genomics Platform"/>
            <consortium name="The Broad Institute Genome Sequencing Center for Infectious Disease"/>
            <person name="Wu L."/>
            <person name="Ma J."/>
        </authorList>
    </citation>
    <scope>NUCLEOTIDE SEQUENCE [LARGE SCALE GENOMIC DNA]</scope>
    <source>
        <strain evidence="3">CGMCC 1.12376</strain>
    </source>
</reference>
<organism evidence="2 3">
    <name type="scientific">Oceanobacillus luteolus</name>
    <dbReference type="NCBI Taxonomy" id="1274358"/>
    <lineage>
        <taxon>Bacteria</taxon>
        <taxon>Bacillati</taxon>
        <taxon>Bacillota</taxon>
        <taxon>Bacilli</taxon>
        <taxon>Bacillales</taxon>
        <taxon>Bacillaceae</taxon>
        <taxon>Oceanobacillus</taxon>
    </lineage>
</organism>
<keyword evidence="1" id="KW-1133">Transmembrane helix</keyword>
<accession>A0ABW4HPN1</accession>
<gene>
    <name evidence="2" type="ORF">ACFSBH_07810</name>
</gene>
<feature type="transmembrane region" description="Helical" evidence="1">
    <location>
        <begin position="36"/>
        <end position="54"/>
    </location>
</feature>
<sequence length="75" mass="8541">MKNLPTLRLLLAALMLYFAWPKFTLAASGLEMTFWGMWLAFLLLVVGANLANLLQMIAPPVMEQSFEENKIRANR</sequence>
<evidence type="ECO:0000313" key="3">
    <source>
        <dbReference type="Proteomes" id="UP001597221"/>
    </source>
</evidence>